<feature type="coiled-coil region" evidence="1">
    <location>
        <begin position="31"/>
        <end position="125"/>
    </location>
</feature>
<reference evidence="2" key="1">
    <citation type="journal article" date="2021" name="Mol. Ecol. Resour.">
        <title>Apolygus lucorum genome provides insights into omnivorousness and mesophyll feeding.</title>
        <authorList>
            <person name="Liu Y."/>
            <person name="Liu H."/>
            <person name="Wang H."/>
            <person name="Huang T."/>
            <person name="Liu B."/>
            <person name="Yang B."/>
            <person name="Yin L."/>
            <person name="Li B."/>
            <person name="Zhang Y."/>
            <person name="Zhang S."/>
            <person name="Jiang F."/>
            <person name="Zhang X."/>
            <person name="Ren Y."/>
            <person name="Wang B."/>
            <person name="Wang S."/>
            <person name="Lu Y."/>
            <person name="Wu K."/>
            <person name="Fan W."/>
            <person name="Wang G."/>
        </authorList>
    </citation>
    <scope>NUCLEOTIDE SEQUENCE</scope>
    <source>
        <strain evidence="2">12Hb</strain>
    </source>
</reference>
<name>A0A8S9X7W0_APOLU</name>
<organism evidence="2 3">
    <name type="scientific">Apolygus lucorum</name>
    <name type="common">Small green plant bug</name>
    <name type="synonym">Lygocoris lucorum</name>
    <dbReference type="NCBI Taxonomy" id="248454"/>
    <lineage>
        <taxon>Eukaryota</taxon>
        <taxon>Metazoa</taxon>
        <taxon>Ecdysozoa</taxon>
        <taxon>Arthropoda</taxon>
        <taxon>Hexapoda</taxon>
        <taxon>Insecta</taxon>
        <taxon>Pterygota</taxon>
        <taxon>Neoptera</taxon>
        <taxon>Paraneoptera</taxon>
        <taxon>Hemiptera</taxon>
        <taxon>Heteroptera</taxon>
        <taxon>Panheteroptera</taxon>
        <taxon>Cimicomorpha</taxon>
        <taxon>Miridae</taxon>
        <taxon>Mirini</taxon>
        <taxon>Apolygus</taxon>
    </lineage>
</organism>
<gene>
    <name evidence="2" type="ORF">GE061_018769</name>
</gene>
<evidence type="ECO:0000256" key="1">
    <source>
        <dbReference type="SAM" id="Coils"/>
    </source>
</evidence>
<keyword evidence="3" id="KW-1185">Reference proteome</keyword>
<dbReference type="Proteomes" id="UP000466442">
    <property type="component" value="Linkage Group LG9"/>
</dbReference>
<dbReference type="AlphaFoldDB" id="A0A8S9X7W0"/>
<keyword evidence="1" id="KW-0175">Coiled coil</keyword>
<protein>
    <submittedName>
        <fullName evidence="2">Uncharacterized protein</fullName>
    </submittedName>
</protein>
<feature type="non-terminal residue" evidence="2">
    <location>
        <position position="125"/>
    </location>
</feature>
<evidence type="ECO:0000313" key="3">
    <source>
        <dbReference type="Proteomes" id="UP000466442"/>
    </source>
</evidence>
<accession>A0A8S9X7W0</accession>
<proteinExistence type="predicted"/>
<sequence>MTHQDIINQQKLMDANLSKVRLEYTKSQLILNELREKERKFQTSINQLEKVDFINYESMREKTKDLNDKLDLKEKQVMAMKDTITTRVQALANVRLKTEHMSQENDKLKEEKQVIVEELKAKEET</sequence>
<dbReference type="EMBL" id="WIXP02000009">
    <property type="protein sequence ID" value="KAF6204609.1"/>
    <property type="molecule type" value="Genomic_DNA"/>
</dbReference>
<comment type="caution">
    <text evidence="2">The sequence shown here is derived from an EMBL/GenBank/DDBJ whole genome shotgun (WGS) entry which is preliminary data.</text>
</comment>
<evidence type="ECO:0000313" key="2">
    <source>
        <dbReference type="EMBL" id="KAF6204609.1"/>
    </source>
</evidence>